<dbReference type="InterPro" id="IPR013216">
    <property type="entry name" value="Methyltransf_11"/>
</dbReference>
<evidence type="ECO:0000259" key="1">
    <source>
        <dbReference type="Pfam" id="PF08241"/>
    </source>
</evidence>
<dbReference type="OrthoDB" id="3647at2759"/>
<dbReference type="CTD" id="155368"/>
<dbReference type="KEGG" id="csem:103395005"/>
<evidence type="ECO:0000313" key="3">
    <source>
        <dbReference type="Proteomes" id="UP000265120"/>
    </source>
</evidence>
<dbReference type="SUPFAM" id="SSF53335">
    <property type="entry name" value="S-adenosyl-L-methionine-dependent methyltransferases"/>
    <property type="match status" value="1"/>
</dbReference>
<dbReference type="STRING" id="244447.ENSCSEP00000028435"/>
<dbReference type="Ensembl" id="ENSCSET00000028823.1">
    <property type="protein sequence ID" value="ENSCSEP00000028441.1"/>
    <property type="gene ID" value="ENSCSEG00000018192.1"/>
</dbReference>
<sequence length="227" mass="25463">MMSEVADPFERVKAVVLSCHEGATCQEKVDFYNSWAMTYEEDVAVLEYRAPRFAADTITSHFSGDREAAVVLDVACGTGLVAKVLKNHGFRQFVGIDACEPMLEMARKKNLYQDLKLTVLGDQPLPFQQETFDVVVMVGALSIGHVPHVIIRELCKTTKRGGYVCMTTRANQDNLEYKAGLEQEIKKMEDEGLWTSVAVTLIEQWERAVSEDEEGYIPGVVYLCQKL</sequence>
<dbReference type="RefSeq" id="XP_008330756.1">
    <property type="nucleotide sequence ID" value="XM_008332534.3"/>
</dbReference>
<dbReference type="Proteomes" id="UP000265120">
    <property type="component" value="Chromosome 19"/>
</dbReference>
<dbReference type="GeneID" id="103395005"/>
<keyword evidence="3" id="KW-1185">Reference proteome</keyword>
<accession>A0A3P8WSF4</accession>
<dbReference type="GO" id="GO:0008757">
    <property type="term" value="F:S-adenosylmethionine-dependent methyltransferase activity"/>
    <property type="evidence" value="ECO:0007669"/>
    <property type="project" value="InterPro"/>
</dbReference>
<dbReference type="GeneTree" id="ENSGT00530000063975"/>
<evidence type="ECO:0000313" key="2">
    <source>
        <dbReference type="Ensembl" id="ENSCSEP00000028441.1"/>
    </source>
</evidence>
<organism evidence="2 3">
    <name type="scientific">Cynoglossus semilaevis</name>
    <name type="common">Tongue sole</name>
    <dbReference type="NCBI Taxonomy" id="244447"/>
    <lineage>
        <taxon>Eukaryota</taxon>
        <taxon>Metazoa</taxon>
        <taxon>Chordata</taxon>
        <taxon>Craniata</taxon>
        <taxon>Vertebrata</taxon>
        <taxon>Euteleostomi</taxon>
        <taxon>Actinopterygii</taxon>
        <taxon>Neopterygii</taxon>
        <taxon>Teleostei</taxon>
        <taxon>Neoteleostei</taxon>
        <taxon>Acanthomorphata</taxon>
        <taxon>Carangaria</taxon>
        <taxon>Pleuronectiformes</taxon>
        <taxon>Pleuronectoidei</taxon>
        <taxon>Cynoglossidae</taxon>
        <taxon>Cynoglossinae</taxon>
        <taxon>Cynoglossus</taxon>
    </lineage>
</organism>
<dbReference type="RefSeq" id="XP_008330757.1">
    <property type="nucleotide sequence ID" value="XM_008332535.3"/>
</dbReference>
<reference evidence="2 3" key="1">
    <citation type="journal article" date="2014" name="Nat. Genet.">
        <title>Whole-genome sequence of a flatfish provides insights into ZW sex chromosome evolution and adaptation to a benthic lifestyle.</title>
        <authorList>
            <person name="Chen S."/>
            <person name="Zhang G."/>
            <person name="Shao C."/>
            <person name="Huang Q."/>
            <person name="Liu G."/>
            <person name="Zhang P."/>
            <person name="Song W."/>
            <person name="An N."/>
            <person name="Chalopin D."/>
            <person name="Volff J.N."/>
            <person name="Hong Y."/>
            <person name="Li Q."/>
            <person name="Sha Z."/>
            <person name="Zhou H."/>
            <person name="Xie M."/>
            <person name="Yu Q."/>
            <person name="Liu Y."/>
            <person name="Xiang H."/>
            <person name="Wang N."/>
            <person name="Wu K."/>
            <person name="Yang C."/>
            <person name="Zhou Q."/>
            <person name="Liao X."/>
            <person name="Yang L."/>
            <person name="Hu Q."/>
            <person name="Zhang J."/>
            <person name="Meng L."/>
            <person name="Jin L."/>
            <person name="Tian Y."/>
            <person name="Lian J."/>
            <person name="Yang J."/>
            <person name="Miao G."/>
            <person name="Liu S."/>
            <person name="Liang Z."/>
            <person name="Yan F."/>
            <person name="Li Y."/>
            <person name="Sun B."/>
            <person name="Zhang H."/>
            <person name="Zhang J."/>
            <person name="Zhu Y."/>
            <person name="Du M."/>
            <person name="Zhao Y."/>
            <person name="Schartl M."/>
            <person name="Tang Q."/>
            <person name="Wang J."/>
        </authorList>
    </citation>
    <scope>NUCLEOTIDE SEQUENCE</scope>
</reference>
<reference evidence="2" key="2">
    <citation type="submission" date="2025-05" db="UniProtKB">
        <authorList>
            <consortium name="Ensembl"/>
        </authorList>
    </citation>
    <scope>IDENTIFICATION</scope>
</reference>
<name>A0A3P8WSF4_CYNSE</name>
<dbReference type="PANTHER" id="PTHR43591:SF101">
    <property type="entry name" value="METHYLTRANSFERASE-LIKE PROTEIN 27"/>
    <property type="match status" value="1"/>
</dbReference>
<feature type="domain" description="Methyltransferase type 11" evidence="1">
    <location>
        <begin position="72"/>
        <end position="165"/>
    </location>
</feature>
<dbReference type="InterPro" id="IPR029063">
    <property type="entry name" value="SAM-dependent_MTases_sf"/>
</dbReference>
<dbReference type="Ensembl" id="ENSCSET00000028817.1">
    <property type="protein sequence ID" value="ENSCSEP00000028435.1"/>
    <property type="gene ID" value="ENSCSEG00000018192.1"/>
</dbReference>
<dbReference type="Gene3D" id="3.40.50.150">
    <property type="entry name" value="Vaccinia Virus protein VP39"/>
    <property type="match status" value="1"/>
</dbReference>
<proteinExistence type="predicted"/>
<dbReference type="AlphaFoldDB" id="A0A3P8WSF4"/>
<dbReference type="CDD" id="cd02440">
    <property type="entry name" value="AdoMet_MTases"/>
    <property type="match status" value="1"/>
</dbReference>
<dbReference type="PANTHER" id="PTHR43591">
    <property type="entry name" value="METHYLTRANSFERASE"/>
    <property type="match status" value="1"/>
</dbReference>
<protein>
    <submittedName>
        <fullName evidence="2">Methyltransferase like 27</fullName>
    </submittedName>
</protein>
<dbReference type="Pfam" id="PF08241">
    <property type="entry name" value="Methyltransf_11"/>
    <property type="match status" value="1"/>
</dbReference>
<dbReference type="OMA" id="DCMALYE"/>